<dbReference type="OrthoDB" id="2886917at2759"/>
<dbReference type="AlphaFoldDB" id="A0A8H6XHE3"/>
<evidence type="ECO:0000313" key="5">
    <source>
        <dbReference type="EMBL" id="KAF7340531.1"/>
    </source>
</evidence>
<proteinExistence type="inferred from homology"/>
<evidence type="ECO:0000256" key="2">
    <source>
        <dbReference type="ARBA" id="ARBA00022679"/>
    </source>
</evidence>
<feature type="region of interest" description="Disordered" evidence="3">
    <location>
        <begin position="77"/>
        <end position="122"/>
    </location>
</feature>
<feature type="domain" description="Glycosyl transferase CAP10" evidence="4">
    <location>
        <begin position="300"/>
        <end position="593"/>
    </location>
</feature>
<evidence type="ECO:0000256" key="3">
    <source>
        <dbReference type="SAM" id="MobiDB-lite"/>
    </source>
</evidence>
<accession>A0A8H6XHE3</accession>
<dbReference type="Proteomes" id="UP000623467">
    <property type="component" value="Unassembled WGS sequence"/>
</dbReference>
<dbReference type="PANTHER" id="PTHR12203">
    <property type="entry name" value="KDEL LYS-ASP-GLU-LEU CONTAINING - RELATED"/>
    <property type="match status" value="1"/>
</dbReference>
<protein>
    <submittedName>
        <fullName evidence="5">CAP10 domain-containing protein</fullName>
    </submittedName>
</protein>
<dbReference type="GO" id="GO:0016740">
    <property type="term" value="F:transferase activity"/>
    <property type="evidence" value="ECO:0007669"/>
    <property type="project" value="UniProtKB-KW"/>
</dbReference>
<evidence type="ECO:0000256" key="1">
    <source>
        <dbReference type="ARBA" id="ARBA00010118"/>
    </source>
</evidence>
<keyword evidence="6" id="KW-1185">Reference proteome</keyword>
<organism evidence="5 6">
    <name type="scientific">Mycena sanguinolenta</name>
    <dbReference type="NCBI Taxonomy" id="230812"/>
    <lineage>
        <taxon>Eukaryota</taxon>
        <taxon>Fungi</taxon>
        <taxon>Dikarya</taxon>
        <taxon>Basidiomycota</taxon>
        <taxon>Agaricomycotina</taxon>
        <taxon>Agaricomycetes</taxon>
        <taxon>Agaricomycetidae</taxon>
        <taxon>Agaricales</taxon>
        <taxon>Marasmiineae</taxon>
        <taxon>Mycenaceae</taxon>
        <taxon>Mycena</taxon>
    </lineage>
</organism>
<dbReference type="EMBL" id="JACAZH010000030">
    <property type="protein sequence ID" value="KAF7340531.1"/>
    <property type="molecule type" value="Genomic_DNA"/>
</dbReference>
<gene>
    <name evidence="5" type="ORF">MSAN_02124600</name>
</gene>
<dbReference type="PANTHER" id="PTHR12203:SF35">
    <property type="entry name" value="PROTEIN O-GLUCOSYLTRANSFERASE 1"/>
    <property type="match status" value="1"/>
</dbReference>
<dbReference type="InterPro" id="IPR006598">
    <property type="entry name" value="CAP10"/>
</dbReference>
<reference evidence="5" key="1">
    <citation type="submission" date="2020-05" db="EMBL/GenBank/DDBJ databases">
        <title>Mycena genomes resolve the evolution of fungal bioluminescence.</title>
        <authorList>
            <person name="Tsai I.J."/>
        </authorList>
    </citation>
    <scope>NUCLEOTIDE SEQUENCE</scope>
    <source>
        <strain evidence="5">160909Yilan</strain>
    </source>
</reference>
<evidence type="ECO:0000259" key="4">
    <source>
        <dbReference type="SMART" id="SM00672"/>
    </source>
</evidence>
<dbReference type="InterPro" id="IPR051091">
    <property type="entry name" value="O-Glucosyltr/Glycosyltrsf_90"/>
</dbReference>
<feature type="compositionally biased region" description="Pro residues" evidence="3">
    <location>
        <begin position="108"/>
        <end position="117"/>
    </location>
</feature>
<evidence type="ECO:0000313" key="6">
    <source>
        <dbReference type="Proteomes" id="UP000623467"/>
    </source>
</evidence>
<dbReference type="SMART" id="SM00672">
    <property type="entry name" value="CAP10"/>
    <property type="match status" value="1"/>
</dbReference>
<sequence>MLLPYYARDSGNIYLRLETPPSRRLSRPLVLAARLLGALAAIGLCVPLLMDAAHRPPLSIVGSPFSPPVEDFSARVSNRPVADPQSQLLSHHLPSPAPSQSTNDDTPAIPPPPPAPSPAELDLDDPAVAARVSVDALFARQSKTLSQASARYTLRTKRSPPPNYALWFHFAKEHNCLIDDYDQIHRDFKPFYQLAEKHPKYFQEMIGLATKQVRVAFWRHPFAEVVVVDVLNGETSISGYTPYATWQYTFEKFAALLPNMSFILNSRDEPRVAFNFRSPNAPKAALLRKDETPFHISPTPTADFFRAQSGCMLPREADGMFDALNEEHSFLLSSAKPGYTTDLYPVLSMAKVSPCFSDILFPTEYYYDRSWWSGKYEYPDNVSWDAKQSKLCKFSPLLPCFTAADTLSTDWRGKSTGGQIVGTNYRSFPRFRLAELGREHGDIMDVALTQVDALTCREERECNATALAEEYAINSTMAPREEVYNYKYAMDVDGETFSGRFLGLLRSGSLVFKATMFEEYFNGWLRPYEHFIPVRADLGDLVQQLAWAEANPAEARLIQQRGLETARRVVTDEQNDCYYSLVLLEWARLQQYAKTLAEKS</sequence>
<dbReference type="Pfam" id="PF05686">
    <property type="entry name" value="Glyco_transf_90"/>
    <property type="match status" value="1"/>
</dbReference>
<comment type="similarity">
    <text evidence="1">Belongs to the glycosyltransferase 90 family.</text>
</comment>
<name>A0A8H6XHE3_9AGAR</name>
<comment type="caution">
    <text evidence="5">The sequence shown here is derived from an EMBL/GenBank/DDBJ whole genome shotgun (WGS) entry which is preliminary data.</text>
</comment>
<keyword evidence="2" id="KW-0808">Transferase</keyword>